<keyword evidence="2" id="KW-1185">Reference proteome</keyword>
<comment type="caution">
    <text evidence="1">The sequence shown here is derived from an EMBL/GenBank/DDBJ whole genome shotgun (WGS) entry which is preliminary data.</text>
</comment>
<evidence type="ECO:0000313" key="1">
    <source>
        <dbReference type="EMBL" id="KAK4307087.1"/>
    </source>
</evidence>
<dbReference type="EMBL" id="JAWZYT010002035">
    <property type="protein sequence ID" value="KAK4307087.1"/>
    <property type="molecule type" value="Genomic_DNA"/>
</dbReference>
<proteinExistence type="predicted"/>
<name>A0AAE1PHA1_9EUCA</name>
<evidence type="ECO:0000313" key="2">
    <source>
        <dbReference type="Proteomes" id="UP001292094"/>
    </source>
</evidence>
<dbReference type="AlphaFoldDB" id="A0AAE1PHA1"/>
<dbReference type="Proteomes" id="UP001292094">
    <property type="component" value="Unassembled WGS sequence"/>
</dbReference>
<accession>A0AAE1PHA1</accession>
<sequence>MMRNMYPSATRGYQPYPSHNAISTFNTMNRYPQMSSGSYPGMAQPFSMTHPTSNMAAMRQDSMSKLPYSVDVMK</sequence>
<organism evidence="1 2">
    <name type="scientific">Petrolisthes manimaculis</name>
    <dbReference type="NCBI Taxonomy" id="1843537"/>
    <lineage>
        <taxon>Eukaryota</taxon>
        <taxon>Metazoa</taxon>
        <taxon>Ecdysozoa</taxon>
        <taxon>Arthropoda</taxon>
        <taxon>Crustacea</taxon>
        <taxon>Multicrustacea</taxon>
        <taxon>Malacostraca</taxon>
        <taxon>Eumalacostraca</taxon>
        <taxon>Eucarida</taxon>
        <taxon>Decapoda</taxon>
        <taxon>Pleocyemata</taxon>
        <taxon>Anomura</taxon>
        <taxon>Galatheoidea</taxon>
        <taxon>Porcellanidae</taxon>
        <taxon>Petrolisthes</taxon>
    </lineage>
</organism>
<gene>
    <name evidence="1" type="ORF">Pmani_021141</name>
</gene>
<protein>
    <submittedName>
        <fullName evidence="1">Uncharacterized protein</fullName>
    </submittedName>
</protein>
<reference evidence="1" key="1">
    <citation type="submission" date="2023-11" db="EMBL/GenBank/DDBJ databases">
        <title>Genome assemblies of two species of porcelain crab, Petrolisthes cinctipes and Petrolisthes manimaculis (Anomura: Porcellanidae).</title>
        <authorList>
            <person name="Angst P."/>
        </authorList>
    </citation>
    <scope>NUCLEOTIDE SEQUENCE</scope>
    <source>
        <strain evidence="1">PB745_02</strain>
        <tissue evidence="1">Gill</tissue>
    </source>
</reference>